<dbReference type="EMBL" id="KB446558">
    <property type="protein sequence ID" value="EME82710.1"/>
    <property type="molecule type" value="Genomic_DNA"/>
</dbReference>
<name>M2YYJ7_PSEFD</name>
<dbReference type="Proteomes" id="UP000016932">
    <property type="component" value="Unassembled WGS sequence"/>
</dbReference>
<sequence>AVYFQIHYGDGRHLLALTMRDAECLAKMNLPAVTLWTFAVTGTKVSILLQYLRIVQCRKATRLIWLLMIVVILGGLSTLGVIMTACIPIAAVWNTDIRPHAKCLDQRLFWQIQSGFEAATCWAMLGLLIPTMWRMHLSRLKRIGMIALLGL</sequence>
<evidence type="ECO:0000256" key="3">
    <source>
        <dbReference type="ARBA" id="ARBA00022989"/>
    </source>
</evidence>
<dbReference type="GO" id="GO:0016020">
    <property type="term" value="C:membrane"/>
    <property type="evidence" value="ECO:0007669"/>
    <property type="project" value="UniProtKB-SubCell"/>
</dbReference>
<dbReference type="AlphaFoldDB" id="M2YYJ7"/>
<protein>
    <recommendedName>
        <fullName evidence="7">Rhodopsin domain-containing protein</fullName>
    </recommendedName>
</protein>
<evidence type="ECO:0000259" key="7">
    <source>
        <dbReference type="Pfam" id="PF20684"/>
    </source>
</evidence>
<gene>
    <name evidence="8" type="ORF">MYCFIDRAFT_17894</name>
</gene>
<feature type="transmembrane region" description="Helical" evidence="6">
    <location>
        <begin position="33"/>
        <end position="52"/>
    </location>
</feature>
<dbReference type="PANTHER" id="PTHR33048:SF47">
    <property type="entry name" value="INTEGRAL MEMBRANE PROTEIN-RELATED"/>
    <property type="match status" value="1"/>
</dbReference>
<feature type="domain" description="Rhodopsin" evidence="7">
    <location>
        <begin position="3"/>
        <end position="150"/>
    </location>
</feature>
<dbReference type="KEGG" id="pfj:MYCFIDRAFT_17894"/>
<dbReference type="Pfam" id="PF20684">
    <property type="entry name" value="Fung_rhodopsin"/>
    <property type="match status" value="1"/>
</dbReference>
<organism evidence="8 9">
    <name type="scientific">Pseudocercospora fijiensis (strain CIRAD86)</name>
    <name type="common">Black leaf streak disease fungus</name>
    <name type="synonym">Mycosphaerella fijiensis</name>
    <dbReference type="NCBI Taxonomy" id="383855"/>
    <lineage>
        <taxon>Eukaryota</taxon>
        <taxon>Fungi</taxon>
        <taxon>Dikarya</taxon>
        <taxon>Ascomycota</taxon>
        <taxon>Pezizomycotina</taxon>
        <taxon>Dothideomycetes</taxon>
        <taxon>Dothideomycetidae</taxon>
        <taxon>Mycosphaerellales</taxon>
        <taxon>Mycosphaerellaceae</taxon>
        <taxon>Pseudocercospora</taxon>
    </lineage>
</organism>
<evidence type="ECO:0000256" key="1">
    <source>
        <dbReference type="ARBA" id="ARBA00004141"/>
    </source>
</evidence>
<evidence type="ECO:0000256" key="5">
    <source>
        <dbReference type="ARBA" id="ARBA00038359"/>
    </source>
</evidence>
<evidence type="ECO:0000256" key="2">
    <source>
        <dbReference type="ARBA" id="ARBA00022692"/>
    </source>
</evidence>
<dbReference type="PANTHER" id="PTHR33048">
    <property type="entry name" value="PTH11-LIKE INTEGRAL MEMBRANE PROTEIN (AFU_ORTHOLOGUE AFUA_5G11245)"/>
    <property type="match status" value="1"/>
</dbReference>
<evidence type="ECO:0000256" key="4">
    <source>
        <dbReference type="ARBA" id="ARBA00023136"/>
    </source>
</evidence>
<proteinExistence type="inferred from homology"/>
<dbReference type="OrthoDB" id="3648173at2759"/>
<comment type="similarity">
    <text evidence="5">Belongs to the SAT4 family.</text>
</comment>
<feature type="transmembrane region" description="Helical" evidence="6">
    <location>
        <begin position="112"/>
        <end position="133"/>
    </location>
</feature>
<evidence type="ECO:0000256" key="6">
    <source>
        <dbReference type="SAM" id="Phobius"/>
    </source>
</evidence>
<keyword evidence="4 6" id="KW-0472">Membrane</keyword>
<evidence type="ECO:0000313" key="9">
    <source>
        <dbReference type="Proteomes" id="UP000016932"/>
    </source>
</evidence>
<reference evidence="8 9" key="1">
    <citation type="journal article" date="2012" name="PLoS Pathog.">
        <title>Diverse lifestyles and strategies of plant pathogenesis encoded in the genomes of eighteen Dothideomycetes fungi.</title>
        <authorList>
            <person name="Ohm R.A."/>
            <person name="Feau N."/>
            <person name="Henrissat B."/>
            <person name="Schoch C.L."/>
            <person name="Horwitz B.A."/>
            <person name="Barry K.W."/>
            <person name="Condon B.J."/>
            <person name="Copeland A.C."/>
            <person name="Dhillon B."/>
            <person name="Glaser F."/>
            <person name="Hesse C.N."/>
            <person name="Kosti I."/>
            <person name="LaButti K."/>
            <person name="Lindquist E.A."/>
            <person name="Lucas S."/>
            <person name="Salamov A.A."/>
            <person name="Bradshaw R.E."/>
            <person name="Ciuffetti L."/>
            <person name="Hamelin R.C."/>
            <person name="Kema G.H.J."/>
            <person name="Lawrence C."/>
            <person name="Scott J.A."/>
            <person name="Spatafora J.W."/>
            <person name="Turgeon B.G."/>
            <person name="de Wit P.J.G.M."/>
            <person name="Zhong S."/>
            <person name="Goodwin S.B."/>
            <person name="Grigoriev I.V."/>
        </authorList>
    </citation>
    <scope>NUCLEOTIDE SEQUENCE [LARGE SCALE GENOMIC DNA]</scope>
    <source>
        <strain evidence="8 9">CIRAD86</strain>
    </source>
</reference>
<dbReference type="HOGENOM" id="CLU_1735855_0_0_1"/>
<feature type="non-terminal residue" evidence="8">
    <location>
        <position position="1"/>
    </location>
</feature>
<dbReference type="GeneID" id="19334021"/>
<dbReference type="VEuPathDB" id="FungiDB:MYCFIDRAFT_17894"/>
<feature type="non-terminal residue" evidence="8">
    <location>
        <position position="151"/>
    </location>
</feature>
<evidence type="ECO:0000313" key="8">
    <source>
        <dbReference type="EMBL" id="EME82710.1"/>
    </source>
</evidence>
<dbReference type="InterPro" id="IPR052337">
    <property type="entry name" value="SAT4-like"/>
</dbReference>
<accession>M2YYJ7</accession>
<feature type="transmembrane region" description="Helical" evidence="6">
    <location>
        <begin position="64"/>
        <end position="92"/>
    </location>
</feature>
<comment type="subcellular location">
    <subcellularLocation>
        <location evidence="1">Membrane</location>
        <topology evidence="1">Multi-pass membrane protein</topology>
    </subcellularLocation>
</comment>
<keyword evidence="9" id="KW-1185">Reference proteome</keyword>
<dbReference type="RefSeq" id="XP_007925706.1">
    <property type="nucleotide sequence ID" value="XM_007927515.1"/>
</dbReference>
<keyword evidence="3 6" id="KW-1133">Transmembrane helix</keyword>
<dbReference type="InterPro" id="IPR049326">
    <property type="entry name" value="Rhodopsin_dom_fungi"/>
</dbReference>
<keyword evidence="2 6" id="KW-0812">Transmembrane</keyword>